<feature type="region of interest" description="Disordered" evidence="1">
    <location>
        <begin position="1"/>
        <end position="28"/>
    </location>
</feature>
<evidence type="ECO:0000313" key="2">
    <source>
        <dbReference type="EMBL" id="DAD96342.1"/>
    </source>
</evidence>
<name>A0A8S5NNN2_9CAUD</name>
<protein>
    <submittedName>
        <fullName evidence="2">Uncharacterized protein</fullName>
    </submittedName>
</protein>
<organism evidence="2">
    <name type="scientific">Myoviridae sp. ctagO6</name>
    <dbReference type="NCBI Taxonomy" id="2826667"/>
    <lineage>
        <taxon>Viruses</taxon>
        <taxon>Duplodnaviria</taxon>
        <taxon>Heunggongvirae</taxon>
        <taxon>Uroviricota</taxon>
        <taxon>Caudoviricetes</taxon>
    </lineage>
</organism>
<reference evidence="2" key="1">
    <citation type="journal article" date="2021" name="Proc. Natl. Acad. Sci. U.S.A.">
        <title>A Catalog of Tens of Thousands of Viruses from Human Metagenomes Reveals Hidden Associations with Chronic Diseases.</title>
        <authorList>
            <person name="Tisza M.J."/>
            <person name="Buck C.B."/>
        </authorList>
    </citation>
    <scope>NUCLEOTIDE SEQUENCE</scope>
    <source>
        <strain evidence="2">CtagO6</strain>
    </source>
</reference>
<sequence>MDGRDAKTGRFVKGYKGGGRKKKPDELDGIHERTVPELVELAFSPETRVDLRVAILKWLTEMDLGKPGQKVDVDARTEGVQVVQFEGDLAEWAQ</sequence>
<accession>A0A8S5NNN2</accession>
<evidence type="ECO:0000256" key="1">
    <source>
        <dbReference type="SAM" id="MobiDB-lite"/>
    </source>
</evidence>
<dbReference type="EMBL" id="BK015215">
    <property type="protein sequence ID" value="DAD96342.1"/>
    <property type="molecule type" value="Genomic_DNA"/>
</dbReference>
<proteinExistence type="predicted"/>